<reference evidence="1" key="1">
    <citation type="submission" date="2025-08" db="UniProtKB">
        <authorList>
            <consortium name="Ensembl"/>
        </authorList>
    </citation>
    <scope>IDENTIFICATION</scope>
</reference>
<proteinExistence type="predicted"/>
<evidence type="ECO:0000313" key="1">
    <source>
        <dbReference type="Ensembl" id="ENSPMGP00000018158.1"/>
    </source>
</evidence>
<dbReference type="Gene3D" id="3.30.420.10">
    <property type="entry name" value="Ribonuclease H-like superfamily/Ribonuclease H"/>
    <property type="match status" value="1"/>
</dbReference>
<reference evidence="1" key="2">
    <citation type="submission" date="2025-09" db="UniProtKB">
        <authorList>
            <consortium name="Ensembl"/>
        </authorList>
    </citation>
    <scope>IDENTIFICATION</scope>
</reference>
<dbReference type="Proteomes" id="UP000261520">
    <property type="component" value="Unplaced"/>
</dbReference>
<evidence type="ECO:0008006" key="3">
    <source>
        <dbReference type="Google" id="ProtNLM"/>
    </source>
</evidence>
<organism evidence="1 2">
    <name type="scientific">Periophthalmus magnuspinnatus</name>
    <dbReference type="NCBI Taxonomy" id="409849"/>
    <lineage>
        <taxon>Eukaryota</taxon>
        <taxon>Metazoa</taxon>
        <taxon>Chordata</taxon>
        <taxon>Craniata</taxon>
        <taxon>Vertebrata</taxon>
        <taxon>Euteleostomi</taxon>
        <taxon>Actinopterygii</taxon>
        <taxon>Neopterygii</taxon>
        <taxon>Teleostei</taxon>
        <taxon>Neoteleostei</taxon>
        <taxon>Acanthomorphata</taxon>
        <taxon>Gobiaria</taxon>
        <taxon>Gobiiformes</taxon>
        <taxon>Gobioidei</taxon>
        <taxon>Gobiidae</taxon>
        <taxon>Oxudercinae</taxon>
        <taxon>Periophthalmus</taxon>
    </lineage>
</organism>
<dbReference type="GO" id="GO:0003676">
    <property type="term" value="F:nucleic acid binding"/>
    <property type="evidence" value="ECO:0007669"/>
    <property type="project" value="InterPro"/>
</dbReference>
<dbReference type="Ensembl" id="ENSPMGT00000019372.1">
    <property type="protein sequence ID" value="ENSPMGP00000018158.1"/>
    <property type="gene ID" value="ENSPMGG00000014859.1"/>
</dbReference>
<accession>A0A3B4AM00</accession>
<sequence>KKFYSLMRTLMNNTADHNVRLTKDFIHKNNITLFNHPACSLDPNPVEDIWGWMTMEVYKNRHQFQTVDALHEAIFTTWSNIPTNLLETLAPSILKRIFEVSPFLNFFLFFRVFFF</sequence>
<protein>
    <recommendedName>
        <fullName evidence="3">Tc1-like transposase DDE domain-containing protein</fullName>
    </recommendedName>
</protein>
<dbReference type="AlphaFoldDB" id="A0A3B4AM00"/>
<dbReference type="InterPro" id="IPR036397">
    <property type="entry name" value="RNaseH_sf"/>
</dbReference>
<name>A0A3B4AM00_9GOBI</name>
<keyword evidence="2" id="KW-1185">Reference proteome</keyword>
<evidence type="ECO:0000313" key="2">
    <source>
        <dbReference type="Proteomes" id="UP000261520"/>
    </source>
</evidence>